<organism evidence="2 3">
    <name type="scientific">Ampelomyces quisqualis</name>
    <name type="common">Powdery mildew agent</name>
    <dbReference type="NCBI Taxonomy" id="50730"/>
    <lineage>
        <taxon>Eukaryota</taxon>
        <taxon>Fungi</taxon>
        <taxon>Dikarya</taxon>
        <taxon>Ascomycota</taxon>
        <taxon>Pezizomycotina</taxon>
        <taxon>Dothideomycetes</taxon>
        <taxon>Pleosporomycetidae</taxon>
        <taxon>Pleosporales</taxon>
        <taxon>Pleosporineae</taxon>
        <taxon>Phaeosphaeriaceae</taxon>
        <taxon>Ampelomyces</taxon>
    </lineage>
</organism>
<dbReference type="Proteomes" id="UP000800096">
    <property type="component" value="Unassembled WGS sequence"/>
</dbReference>
<feature type="compositionally biased region" description="Polar residues" evidence="1">
    <location>
        <begin position="128"/>
        <end position="163"/>
    </location>
</feature>
<feature type="region of interest" description="Disordered" evidence="1">
    <location>
        <begin position="63"/>
        <end position="103"/>
    </location>
</feature>
<gene>
    <name evidence="2" type="ORF">BDU57DRAFT_167814</name>
</gene>
<protein>
    <submittedName>
        <fullName evidence="2">Uncharacterized protein</fullName>
    </submittedName>
</protein>
<evidence type="ECO:0000256" key="1">
    <source>
        <dbReference type="SAM" id="MobiDB-lite"/>
    </source>
</evidence>
<keyword evidence="3" id="KW-1185">Reference proteome</keyword>
<evidence type="ECO:0000313" key="3">
    <source>
        <dbReference type="Proteomes" id="UP000800096"/>
    </source>
</evidence>
<evidence type="ECO:0000313" key="2">
    <source>
        <dbReference type="EMBL" id="KAF1917491.1"/>
    </source>
</evidence>
<feature type="compositionally biased region" description="Basic residues" evidence="1">
    <location>
        <begin position="82"/>
        <end position="97"/>
    </location>
</feature>
<sequence>MVSFRVYRPHFCNVMITPLRLIPPKPPVKILTCAKPNTSKHFLKRVQSPTSALAEKTRDFSQAVNHSSSIHRRSEFCSKSISQRHTHPHTSLHHNPRARTQPTRKEILPFRNARQTSHASLPTPYSPPANTTIPIHQYQRSRTSRCPQPTRTTHNPRIQLNSLPPQTHPSHPEPPQHRNILPPTVSTTRLSPANSIMAIRRDCPAAFVKKKRNCWEMDGGV</sequence>
<proteinExistence type="predicted"/>
<accession>A0A6A5QP35</accession>
<dbReference type="AlphaFoldDB" id="A0A6A5QP35"/>
<reference evidence="2" key="1">
    <citation type="journal article" date="2020" name="Stud. Mycol.">
        <title>101 Dothideomycetes genomes: a test case for predicting lifestyles and emergence of pathogens.</title>
        <authorList>
            <person name="Haridas S."/>
            <person name="Albert R."/>
            <person name="Binder M."/>
            <person name="Bloem J."/>
            <person name="Labutti K."/>
            <person name="Salamov A."/>
            <person name="Andreopoulos B."/>
            <person name="Baker S."/>
            <person name="Barry K."/>
            <person name="Bills G."/>
            <person name="Bluhm B."/>
            <person name="Cannon C."/>
            <person name="Castanera R."/>
            <person name="Culley D."/>
            <person name="Daum C."/>
            <person name="Ezra D."/>
            <person name="Gonzalez J."/>
            <person name="Henrissat B."/>
            <person name="Kuo A."/>
            <person name="Liang C."/>
            <person name="Lipzen A."/>
            <person name="Lutzoni F."/>
            <person name="Magnuson J."/>
            <person name="Mondo S."/>
            <person name="Nolan M."/>
            <person name="Ohm R."/>
            <person name="Pangilinan J."/>
            <person name="Park H.-J."/>
            <person name="Ramirez L."/>
            <person name="Alfaro M."/>
            <person name="Sun H."/>
            <person name="Tritt A."/>
            <person name="Yoshinaga Y."/>
            <person name="Zwiers L.-H."/>
            <person name="Turgeon B."/>
            <person name="Goodwin S."/>
            <person name="Spatafora J."/>
            <person name="Crous P."/>
            <person name="Grigoriev I."/>
        </authorList>
    </citation>
    <scope>NUCLEOTIDE SEQUENCE</scope>
    <source>
        <strain evidence="2">HMLAC05119</strain>
    </source>
</reference>
<feature type="region of interest" description="Disordered" evidence="1">
    <location>
        <begin position="115"/>
        <end position="181"/>
    </location>
</feature>
<dbReference type="EMBL" id="ML979134">
    <property type="protein sequence ID" value="KAF1917491.1"/>
    <property type="molecule type" value="Genomic_DNA"/>
</dbReference>
<name>A0A6A5QP35_AMPQU</name>